<dbReference type="SMART" id="SM01401">
    <property type="entry name" value="Sds3"/>
    <property type="match status" value="1"/>
</dbReference>
<sequence>MPPSAIKSTHQIKSKRAQRQTANNPNYYEPESSEGETEDYDMIQDDSAYDGGDNEYVDYMNYEEDDGREGEREDEEEDGRYIDKPDRKKKHRATSSEFHSEINERLYKMNMQLENDKDILYQQYLEQFDKELKEIQDGTNSDFEERLQELIELRDDTILKAELYREYLLDCVKRMYEAEASQAEEDYSTEKQGLKEKMLAEVEERRRKLKEDKDSYDLLHDVTVETAPRQHSQRKLRGTKAKDEVEPKTKRSKVAGPLVTARLTDREIEEDLLEMTKAYSSSSKKLGYSHKKK</sequence>
<feature type="region of interest" description="Disordered" evidence="6">
    <location>
        <begin position="220"/>
        <end position="258"/>
    </location>
</feature>
<dbReference type="GO" id="GO:0005654">
    <property type="term" value="C:nucleoplasm"/>
    <property type="evidence" value="ECO:0007669"/>
    <property type="project" value="UniProtKB-ARBA"/>
</dbReference>
<feature type="compositionally biased region" description="Basic and acidic residues" evidence="6">
    <location>
        <begin position="240"/>
        <end position="249"/>
    </location>
</feature>
<evidence type="ECO:0000313" key="7">
    <source>
        <dbReference type="EMBL" id="CAG8535428.1"/>
    </source>
</evidence>
<accession>A0A9N9FII0</accession>
<feature type="region of interest" description="Disordered" evidence="6">
    <location>
        <begin position="1"/>
        <end position="98"/>
    </location>
</feature>
<dbReference type="OrthoDB" id="70376at2759"/>
<keyword evidence="4" id="KW-0804">Transcription</keyword>
<dbReference type="PANTHER" id="PTHR21964">
    <property type="entry name" value="BREAST CANCER METASTASIS-SUPPRESSOR 1"/>
    <property type="match status" value="1"/>
</dbReference>
<reference evidence="7" key="1">
    <citation type="submission" date="2021-06" db="EMBL/GenBank/DDBJ databases">
        <authorList>
            <person name="Kallberg Y."/>
            <person name="Tangrot J."/>
            <person name="Rosling A."/>
        </authorList>
    </citation>
    <scope>NUCLEOTIDE SEQUENCE</scope>
    <source>
        <strain evidence="7">BR232B</strain>
    </source>
</reference>
<evidence type="ECO:0000313" key="8">
    <source>
        <dbReference type="Proteomes" id="UP000789739"/>
    </source>
</evidence>
<proteinExistence type="predicted"/>
<evidence type="ECO:0000256" key="6">
    <source>
        <dbReference type="SAM" id="MobiDB-lite"/>
    </source>
</evidence>
<evidence type="ECO:0000256" key="2">
    <source>
        <dbReference type="ARBA" id="ARBA00022491"/>
    </source>
</evidence>
<evidence type="ECO:0000256" key="3">
    <source>
        <dbReference type="ARBA" id="ARBA00023015"/>
    </source>
</evidence>
<evidence type="ECO:0000256" key="5">
    <source>
        <dbReference type="ARBA" id="ARBA00023242"/>
    </source>
</evidence>
<keyword evidence="5" id="KW-0539">Nucleus</keyword>
<comment type="caution">
    <text evidence="7">The sequence shown here is derived from an EMBL/GenBank/DDBJ whole genome shotgun (WGS) entry which is preliminary data.</text>
</comment>
<keyword evidence="3" id="KW-0805">Transcription regulation</keyword>
<dbReference type="Proteomes" id="UP000789739">
    <property type="component" value="Unassembled WGS sequence"/>
</dbReference>
<dbReference type="GO" id="GO:0010468">
    <property type="term" value="P:regulation of gene expression"/>
    <property type="evidence" value="ECO:0007669"/>
    <property type="project" value="UniProtKB-ARBA"/>
</dbReference>
<organism evidence="7 8">
    <name type="scientific">Paraglomus brasilianum</name>
    <dbReference type="NCBI Taxonomy" id="144538"/>
    <lineage>
        <taxon>Eukaryota</taxon>
        <taxon>Fungi</taxon>
        <taxon>Fungi incertae sedis</taxon>
        <taxon>Mucoromycota</taxon>
        <taxon>Glomeromycotina</taxon>
        <taxon>Glomeromycetes</taxon>
        <taxon>Paraglomerales</taxon>
        <taxon>Paraglomeraceae</taxon>
        <taxon>Paraglomus</taxon>
    </lineage>
</organism>
<comment type="subcellular location">
    <subcellularLocation>
        <location evidence="1">Nucleus</location>
    </subcellularLocation>
</comment>
<protein>
    <submittedName>
        <fullName evidence="7">2843_t:CDS:1</fullName>
    </submittedName>
</protein>
<feature type="compositionally biased region" description="Acidic residues" evidence="6">
    <location>
        <begin position="31"/>
        <end position="78"/>
    </location>
</feature>
<evidence type="ECO:0000256" key="4">
    <source>
        <dbReference type="ARBA" id="ARBA00023163"/>
    </source>
</evidence>
<dbReference type="EMBL" id="CAJVPI010000441">
    <property type="protein sequence ID" value="CAG8535428.1"/>
    <property type="molecule type" value="Genomic_DNA"/>
</dbReference>
<dbReference type="InterPro" id="IPR013907">
    <property type="entry name" value="Sds3"/>
</dbReference>
<keyword evidence="8" id="KW-1185">Reference proteome</keyword>
<keyword evidence="2" id="KW-0678">Repressor</keyword>
<evidence type="ECO:0000256" key="1">
    <source>
        <dbReference type="ARBA" id="ARBA00004123"/>
    </source>
</evidence>
<gene>
    <name evidence="7" type="ORF">PBRASI_LOCUS4321</name>
</gene>
<dbReference type="AlphaFoldDB" id="A0A9N9FII0"/>
<name>A0A9N9FII0_9GLOM</name>
<dbReference type="Pfam" id="PF08598">
    <property type="entry name" value="Sds3"/>
    <property type="match status" value="1"/>
</dbReference>